<dbReference type="InterPro" id="IPR036895">
    <property type="entry name" value="Uracil-DNA_glycosylase-like_sf"/>
</dbReference>
<keyword evidence="3 7" id="KW-0378">Hydrolase</keyword>
<evidence type="ECO:0000313" key="13">
    <source>
        <dbReference type="EMBL" id="TKA71284.1"/>
    </source>
</evidence>
<organism evidence="13 14">
    <name type="scientific">Cryomyces minteri</name>
    <dbReference type="NCBI Taxonomy" id="331657"/>
    <lineage>
        <taxon>Eukaryota</taxon>
        <taxon>Fungi</taxon>
        <taxon>Dikarya</taxon>
        <taxon>Ascomycota</taxon>
        <taxon>Pezizomycotina</taxon>
        <taxon>Dothideomycetes</taxon>
        <taxon>Dothideomycetes incertae sedis</taxon>
        <taxon>Cryomyces</taxon>
    </lineage>
</organism>
<keyword evidence="2 7" id="KW-0227">DNA damage</keyword>
<comment type="similarity">
    <text evidence="1 7 9">Belongs to the uracil-DNA glycosylase (UDG) superfamily. UNG family.</text>
</comment>
<dbReference type="SMART" id="SM00986">
    <property type="entry name" value="UDG"/>
    <property type="match status" value="1"/>
</dbReference>
<keyword evidence="6 7" id="KW-0539">Nucleus</keyword>
<evidence type="ECO:0000256" key="7">
    <source>
        <dbReference type="HAMAP-Rule" id="MF_03166"/>
    </source>
</evidence>
<feature type="domain" description="Uracil-DNA glycosylase-like" evidence="11">
    <location>
        <begin position="122"/>
        <end position="286"/>
    </location>
</feature>
<dbReference type="NCBIfam" id="TIGR00628">
    <property type="entry name" value="ung"/>
    <property type="match status" value="1"/>
</dbReference>
<evidence type="ECO:0000259" key="11">
    <source>
        <dbReference type="SMART" id="SM00986"/>
    </source>
</evidence>
<reference evidence="13 14" key="1">
    <citation type="submission" date="2017-03" db="EMBL/GenBank/DDBJ databases">
        <title>Genomes of endolithic fungi from Antarctica.</title>
        <authorList>
            <person name="Coleine C."/>
            <person name="Masonjones S."/>
            <person name="Stajich J.E."/>
        </authorList>
    </citation>
    <scope>NUCLEOTIDE SEQUENCE [LARGE SCALE GENOMIC DNA]</scope>
    <source>
        <strain evidence="13 14">CCFEE 5187</strain>
    </source>
</reference>
<dbReference type="GO" id="GO:0004844">
    <property type="term" value="F:uracil DNA N-glycosylase activity"/>
    <property type="evidence" value="ECO:0007669"/>
    <property type="project" value="UniProtKB-UniRule"/>
</dbReference>
<dbReference type="Pfam" id="PF03167">
    <property type="entry name" value="UDG"/>
    <property type="match status" value="1"/>
</dbReference>
<dbReference type="SMART" id="SM00987">
    <property type="entry name" value="UreE_C"/>
    <property type="match status" value="1"/>
</dbReference>
<feature type="region of interest" description="Disordered" evidence="10">
    <location>
        <begin position="23"/>
        <end position="46"/>
    </location>
</feature>
<evidence type="ECO:0000256" key="5">
    <source>
        <dbReference type="ARBA" id="ARBA00023204"/>
    </source>
</evidence>
<dbReference type="PANTHER" id="PTHR11264">
    <property type="entry name" value="URACIL-DNA GLYCOSYLASE"/>
    <property type="match status" value="1"/>
</dbReference>
<gene>
    <name evidence="7" type="primary">UNG1</name>
    <name evidence="13" type="ORF">B0A49_02576</name>
    <name evidence="12" type="ORF">B0A49_03475</name>
</gene>
<evidence type="ECO:0000256" key="1">
    <source>
        <dbReference type="ARBA" id="ARBA00008184"/>
    </source>
</evidence>
<dbReference type="SUPFAM" id="SSF52141">
    <property type="entry name" value="Uracil-DNA glycosylase-like"/>
    <property type="match status" value="1"/>
</dbReference>
<accession>A0A4U0X4G8</accession>
<evidence type="ECO:0000256" key="2">
    <source>
        <dbReference type="ARBA" id="ARBA00022763"/>
    </source>
</evidence>
<evidence type="ECO:0000256" key="9">
    <source>
        <dbReference type="RuleBase" id="RU003780"/>
    </source>
</evidence>
<dbReference type="Gene3D" id="3.40.470.10">
    <property type="entry name" value="Uracil-DNA glycosylase-like domain"/>
    <property type="match status" value="1"/>
</dbReference>
<protein>
    <recommendedName>
        <fullName evidence="7 9">Uracil-DNA glycosylase</fullName>
        <shortName evidence="7">UDG</shortName>
        <ecNumber evidence="7 9">3.2.2.27</ecNumber>
    </recommendedName>
</protein>
<dbReference type="EC" id="3.2.2.27" evidence="7 9"/>
<dbReference type="AlphaFoldDB" id="A0A4U0X4G8"/>
<evidence type="ECO:0000313" key="12">
    <source>
        <dbReference type="EMBL" id="TKA70668.1"/>
    </source>
</evidence>
<dbReference type="InterPro" id="IPR002043">
    <property type="entry name" value="UDG_fam1"/>
</dbReference>
<dbReference type="PANTHER" id="PTHR11264:SF0">
    <property type="entry name" value="URACIL-DNA GLYCOSYLASE"/>
    <property type="match status" value="1"/>
</dbReference>
<comment type="catalytic activity">
    <reaction evidence="7 9">
        <text>Hydrolyzes single-stranded DNA or mismatched double-stranded DNA and polynucleotides, releasing free uracil.</text>
        <dbReference type="EC" id="3.2.2.27"/>
    </reaction>
</comment>
<dbReference type="OrthoDB" id="10031947at2759"/>
<dbReference type="EMBL" id="NAJN01000626">
    <property type="protein sequence ID" value="TKA70668.1"/>
    <property type="molecule type" value="Genomic_DNA"/>
</dbReference>
<dbReference type="PROSITE" id="PS00130">
    <property type="entry name" value="U_DNA_GLYCOSYLASE"/>
    <property type="match status" value="1"/>
</dbReference>
<dbReference type="NCBIfam" id="NF003589">
    <property type="entry name" value="PRK05254.1-2"/>
    <property type="match status" value="1"/>
</dbReference>
<comment type="caution">
    <text evidence="13">The sequence shown here is derived from an EMBL/GenBank/DDBJ whole genome shotgun (WGS) entry which is preliminary data.</text>
</comment>
<dbReference type="GO" id="GO:0005739">
    <property type="term" value="C:mitochondrion"/>
    <property type="evidence" value="ECO:0007669"/>
    <property type="project" value="UniProtKB-SubCell"/>
</dbReference>
<dbReference type="NCBIfam" id="NF003592">
    <property type="entry name" value="PRK05254.1-5"/>
    <property type="match status" value="1"/>
</dbReference>
<dbReference type="CDD" id="cd10027">
    <property type="entry name" value="UDG-F1-like"/>
    <property type="match status" value="1"/>
</dbReference>
<name>A0A4U0X4G8_9PEZI</name>
<dbReference type="InterPro" id="IPR005122">
    <property type="entry name" value="Uracil-DNA_glycosylase-like"/>
</dbReference>
<comment type="subcellular location">
    <subcellularLocation>
        <location evidence="7">Mitochondrion</location>
    </subcellularLocation>
    <subcellularLocation>
        <location evidence="7">Nucleus</location>
    </subcellularLocation>
</comment>
<evidence type="ECO:0000256" key="6">
    <source>
        <dbReference type="ARBA" id="ARBA00023242"/>
    </source>
</evidence>
<dbReference type="EMBL" id="NAJN01000579">
    <property type="protein sequence ID" value="TKA71284.1"/>
    <property type="molecule type" value="Genomic_DNA"/>
</dbReference>
<feature type="active site" description="Proton acceptor" evidence="7 8">
    <location>
        <position position="137"/>
    </location>
</feature>
<evidence type="ECO:0000256" key="4">
    <source>
        <dbReference type="ARBA" id="ARBA00023128"/>
    </source>
</evidence>
<feature type="compositionally biased region" description="Polar residues" evidence="10">
    <location>
        <begin position="34"/>
        <end position="43"/>
    </location>
</feature>
<sequence length="309" mass="34241">MSLKRKAVDLAAAEAKKPKANGSITSFFGAPKSNPATSFTNPDQPSPAPIKFDKEAWVAKLTDEQKELLKLEIETLHESWLAHLKDEVVSREFLALKRFLKSEGESGKTIFPPMEEVYSWSRHTPLNTVKAVILGQDPYHNLNQAHGLCFSVRPPTPAPPSLKNIYIALKKDYPSFQPPPKNGGLLTPWADRGVLLLNTCLTVRAHEANSHSGKGWERFTQKVIDTVAKQRSKGVVFLAWGTPAAKRVTGVNGTKHCILKSVHPSPLSASRGFFDCGHFKKTNEWLKERYGEDGQIDWSLNVPPEDAGV</sequence>
<keyword evidence="14" id="KW-1185">Reference proteome</keyword>
<dbReference type="Proteomes" id="UP000308768">
    <property type="component" value="Unassembled WGS sequence"/>
</dbReference>
<comment type="function">
    <text evidence="7 9">Excises uracil residues from the DNA which can arise as a result of misincorporation of dUMP residues by DNA polymerase or due to deamination of cytosine.</text>
</comment>
<dbReference type="FunFam" id="3.40.470.10:FF:000007">
    <property type="entry name" value="Uracil-DNA glycosylase"/>
    <property type="match status" value="1"/>
</dbReference>
<evidence type="ECO:0000256" key="10">
    <source>
        <dbReference type="SAM" id="MobiDB-lite"/>
    </source>
</evidence>
<evidence type="ECO:0000313" key="14">
    <source>
        <dbReference type="Proteomes" id="UP000308768"/>
    </source>
</evidence>
<dbReference type="HAMAP" id="MF_00148">
    <property type="entry name" value="UDG"/>
    <property type="match status" value="1"/>
</dbReference>
<keyword evidence="4 7" id="KW-0496">Mitochondrion</keyword>
<dbReference type="InterPro" id="IPR018085">
    <property type="entry name" value="Ura-DNA_Glyclase_AS"/>
</dbReference>
<evidence type="ECO:0000256" key="3">
    <source>
        <dbReference type="ARBA" id="ARBA00022801"/>
    </source>
</evidence>
<dbReference type="GO" id="GO:0097510">
    <property type="term" value="P:base-excision repair, AP site formation via deaminated base removal"/>
    <property type="evidence" value="ECO:0007669"/>
    <property type="project" value="TreeGrafter"/>
</dbReference>
<dbReference type="STRING" id="331657.A0A4U0X4G8"/>
<keyword evidence="5 7" id="KW-0234">DNA repair</keyword>
<dbReference type="GO" id="GO:0005634">
    <property type="term" value="C:nucleus"/>
    <property type="evidence" value="ECO:0007669"/>
    <property type="project" value="UniProtKB-SubCell"/>
</dbReference>
<dbReference type="NCBIfam" id="NF003588">
    <property type="entry name" value="PRK05254.1-1"/>
    <property type="match status" value="1"/>
</dbReference>
<evidence type="ECO:0000256" key="8">
    <source>
        <dbReference type="PROSITE-ProRule" id="PRU10072"/>
    </source>
</evidence>
<proteinExistence type="inferred from homology"/>